<dbReference type="AlphaFoldDB" id="A0A2A5T3T1"/>
<sequence length="46" mass="5385">MIVIADYDGWEDIEDFDVDHSYWFKSMATSIEVSMLTIRLLVSLTK</sequence>
<protein>
    <submittedName>
        <fullName evidence="1">Uncharacterized protein</fullName>
    </submittedName>
</protein>
<organism evidence="1 2">
    <name type="scientific">Candidatus Enterovibrio escicola</name>
    <dbReference type="NCBI Taxonomy" id="1927127"/>
    <lineage>
        <taxon>Bacteria</taxon>
        <taxon>Pseudomonadati</taxon>
        <taxon>Pseudomonadota</taxon>
        <taxon>Gammaproteobacteria</taxon>
        <taxon>Vibrionales</taxon>
        <taxon>Vibrionaceae</taxon>
        <taxon>Enterovibrio</taxon>
    </lineage>
</organism>
<keyword evidence="2" id="KW-1185">Reference proteome</keyword>
<proteinExistence type="predicted"/>
<gene>
    <name evidence="1" type="ORF">BTN49_1566</name>
</gene>
<reference evidence="2" key="1">
    <citation type="submission" date="2017-04" db="EMBL/GenBank/DDBJ databases">
        <title>Genome evolution of the luminous symbionts of deep sea anglerfish.</title>
        <authorList>
            <person name="Hendry T.A."/>
        </authorList>
    </citation>
    <scope>NUCLEOTIDE SEQUENCE [LARGE SCALE GENOMIC DNA]</scope>
</reference>
<dbReference type="Proteomes" id="UP000219020">
    <property type="component" value="Unassembled WGS sequence"/>
</dbReference>
<dbReference type="EMBL" id="NBYY01000014">
    <property type="protein sequence ID" value="PCS22780.1"/>
    <property type="molecule type" value="Genomic_DNA"/>
</dbReference>
<evidence type="ECO:0000313" key="1">
    <source>
        <dbReference type="EMBL" id="PCS22780.1"/>
    </source>
</evidence>
<comment type="caution">
    <text evidence="1">The sequence shown here is derived from an EMBL/GenBank/DDBJ whole genome shotgun (WGS) entry which is preliminary data.</text>
</comment>
<name>A0A2A5T3T1_9GAMM</name>
<evidence type="ECO:0000313" key="2">
    <source>
        <dbReference type="Proteomes" id="UP000219020"/>
    </source>
</evidence>
<accession>A0A2A5T3T1</accession>